<evidence type="ECO:0000256" key="2">
    <source>
        <dbReference type="ARBA" id="ARBA00022729"/>
    </source>
</evidence>
<dbReference type="Proteomes" id="UP000170798">
    <property type="component" value="Segment"/>
</dbReference>
<keyword evidence="5" id="KW-0812">Transmembrane</keyword>
<reference evidence="6 7" key="1">
    <citation type="journal article" date="2015" name="Arch. Virol.">
        <title>Taxonomy proposal for Old World monkey adenoviruses: characterisation of several non-human, non-ape primate adenovirus lineages.</title>
        <authorList>
            <person name="Panto L."/>
            <person name="Podgorski I.I."/>
            <person name="Janoska M."/>
            <person name="Marko O."/>
            <person name="Harrach B."/>
        </authorList>
    </citation>
    <scope>NUCLEOTIDE SEQUENCE [LARGE SCALE GENOMIC DNA]</scope>
    <source>
        <strain evidence="6">P-10</strain>
    </source>
</reference>
<dbReference type="GO" id="GO:0016020">
    <property type="term" value="C:membrane"/>
    <property type="evidence" value="ECO:0007669"/>
    <property type="project" value="UniProtKB-SubCell"/>
</dbReference>
<evidence type="ECO:0000256" key="4">
    <source>
        <dbReference type="ARBA" id="ARBA00023180"/>
    </source>
</evidence>
<keyword evidence="2" id="KW-0732">Signal</keyword>
<dbReference type="InterPro" id="IPR036179">
    <property type="entry name" value="Ig-like_dom_sf"/>
</dbReference>
<evidence type="ECO:0000313" key="7">
    <source>
        <dbReference type="Proteomes" id="UP000170798"/>
    </source>
</evidence>
<evidence type="ECO:0000256" key="1">
    <source>
        <dbReference type="ARBA" id="ARBA00004370"/>
    </source>
</evidence>
<protein>
    <submittedName>
        <fullName evidence="6">CR1-beta</fullName>
    </submittedName>
</protein>
<evidence type="ECO:0000256" key="5">
    <source>
        <dbReference type="SAM" id="Phobius"/>
    </source>
</evidence>
<feature type="transmembrane region" description="Helical" evidence="5">
    <location>
        <begin position="241"/>
        <end position="262"/>
    </location>
</feature>
<keyword evidence="3 5" id="KW-0472">Membrane</keyword>
<name>A0A0M4NFL1_9ADEN</name>
<dbReference type="InterPro" id="IPR013783">
    <property type="entry name" value="Ig-like_fold"/>
</dbReference>
<dbReference type="PANTHER" id="PTHR12080">
    <property type="entry name" value="SIGNALING LYMPHOCYTIC ACTIVATION MOLECULE"/>
    <property type="match status" value="1"/>
</dbReference>
<comment type="subcellular location">
    <subcellularLocation>
        <location evidence="1">Membrane</location>
    </subcellularLocation>
</comment>
<keyword evidence="5" id="KW-1133">Transmembrane helix</keyword>
<dbReference type="InterPro" id="IPR015631">
    <property type="entry name" value="CD2/SLAM_rcpt"/>
</dbReference>
<dbReference type="EMBL" id="KP329562">
    <property type="protein sequence ID" value="ALE30337.1"/>
    <property type="molecule type" value="Genomic_DNA"/>
</dbReference>
<accession>A0A0M4NFL1</accession>
<dbReference type="SUPFAM" id="SSF48726">
    <property type="entry name" value="Immunoglobulin"/>
    <property type="match status" value="1"/>
</dbReference>
<dbReference type="PANTHER" id="PTHR12080:SF48">
    <property type="entry name" value="IMMUNOGLOBULIN SUBTYPE DOMAIN-CONTAINING PROTEIN"/>
    <property type="match status" value="1"/>
</dbReference>
<organism evidence="6 7">
    <name type="scientific">simian adenovirus 11</name>
    <dbReference type="NCBI Taxonomy" id="38430"/>
    <lineage>
        <taxon>Viruses</taxon>
        <taxon>Varidnaviria</taxon>
        <taxon>Bamfordvirae</taxon>
        <taxon>Preplasmiviricota</taxon>
        <taxon>Polisuviricotina</taxon>
        <taxon>Pharingeaviricetes</taxon>
        <taxon>Rowavirales</taxon>
        <taxon>Adenoviridae</taxon>
        <taxon>Mastadenovirus</taxon>
        <taxon>Mastadenovirus russelli</taxon>
        <taxon>Human mastadenovirus G</taxon>
    </lineage>
</organism>
<sequence>MNSIVILFFLFTTSYGNIANQVIDIYAQVGTNITLKLPNSTQYLPAVNSVLSINHMSWYKEEDFYSIFNQTLPYFFQGQLLCNFFNSEKTKWEHYPLQFDCTNESLTLFNVRQSYSGIYNAKVYTNFVERNTYFNLFVIDLPRPQCEISSYYVTEPPTQDSCIITINCASSKYPVFVHYNGKRSKRHYFLNERGGGGNLPNFYTTTFDFHNLKHSYNFTYPFNDLCNDIIALETGSDFSPIFIVITVVSCIVIILGIAYLIYYCRTLKTKKSDAPEIRLL</sequence>
<proteinExistence type="predicted"/>
<evidence type="ECO:0000256" key="3">
    <source>
        <dbReference type="ARBA" id="ARBA00023136"/>
    </source>
</evidence>
<evidence type="ECO:0000313" key="6">
    <source>
        <dbReference type="EMBL" id="ALE30337.1"/>
    </source>
</evidence>
<dbReference type="Gene3D" id="2.60.40.10">
    <property type="entry name" value="Immunoglobulins"/>
    <property type="match status" value="1"/>
</dbReference>
<keyword evidence="4" id="KW-0325">Glycoprotein</keyword>